<proteinExistence type="predicted"/>
<gene>
    <name evidence="1" type="ORF">A8990_13058</name>
</gene>
<dbReference type="RefSeq" id="WP_147306847.1">
    <property type="nucleotide sequence ID" value="NZ_QTTN01000030.1"/>
</dbReference>
<dbReference type="Pfam" id="PF13027">
    <property type="entry name" value="DUF3888"/>
    <property type="match status" value="1"/>
</dbReference>
<name>A0A3D9R3D2_9BACL</name>
<evidence type="ECO:0000313" key="2">
    <source>
        <dbReference type="Proteomes" id="UP000256304"/>
    </source>
</evidence>
<reference evidence="1 2" key="1">
    <citation type="submission" date="2018-08" db="EMBL/GenBank/DDBJ databases">
        <title>Genomic Encyclopedia of Type Strains, Phase III (KMG-III): the genomes of soil and plant-associated and newly described type strains.</title>
        <authorList>
            <person name="Whitman W."/>
        </authorList>
    </citation>
    <scope>NUCLEOTIDE SEQUENCE [LARGE SCALE GENOMIC DNA]</scope>
    <source>
        <strain evidence="1 2">CGMCC 1.10966</strain>
    </source>
</reference>
<keyword evidence="2" id="KW-1185">Reference proteome</keyword>
<accession>A0A3D9R3D2</accession>
<evidence type="ECO:0000313" key="1">
    <source>
        <dbReference type="EMBL" id="REE70504.1"/>
    </source>
</evidence>
<organism evidence="1 2">
    <name type="scientific">Paenibacillus taihuensis</name>
    <dbReference type="NCBI Taxonomy" id="1156355"/>
    <lineage>
        <taxon>Bacteria</taxon>
        <taxon>Bacillati</taxon>
        <taxon>Bacillota</taxon>
        <taxon>Bacilli</taxon>
        <taxon>Bacillales</taxon>
        <taxon>Paenibacillaceae</taxon>
        <taxon>Paenibacillus</taxon>
    </lineage>
</organism>
<sequence length="144" mass="16298">MGVALEKRSRELSSYRIVMVLFIALMVGAVPRVQAAPNEEEPCQRLVLTLLNPVIQAEVNKYYSNLLTYLPTVAPFLPSNELTYTYHQSRIDVTVTVHLYVGPHLSAGKDRIRLTVSNTSQVDVVSYEHLADYELPPNWANIRK</sequence>
<dbReference type="Proteomes" id="UP000256304">
    <property type="component" value="Unassembled WGS sequence"/>
</dbReference>
<comment type="caution">
    <text evidence="1">The sequence shown here is derived from an EMBL/GenBank/DDBJ whole genome shotgun (WGS) entry which is preliminary data.</text>
</comment>
<protein>
    <submittedName>
        <fullName evidence="1">Uncharacterized protein DUF3888</fullName>
    </submittedName>
</protein>
<dbReference type="EMBL" id="QTTN01000030">
    <property type="protein sequence ID" value="REE70504.1"/>
    <property type="molecule type" value="Genomic_DNA"/>
</dbReference>
<dbReference type="OrthoDB" id="1906683at2"/>
<dbReference type="InterPro" id="IPR024984">
    <property type="entry name" value="DUF3888"/>
</dbReference>
<dbReference type="AlphaFoldDB" id="A0A3D9R3D2"/>